<feature type="transmembrane region" description="Helical" evidence="9">
    <location>
        <begin position="485"/>
        <end position="506"/>
    </location>
</feature>
<dbReference type="PROSITE" id="PS50263">
    <property type="entry name" value="CN_HYDROLASE"/>
    <property type="match status" value="1"/>
</dbReference>
<feature type="transmembrane region" description="Helical" evidence="9">
    <location>
        <begin position="127"/>
        <end position="150"/>
    </location>
</feature>
<comment type="catalytic activity">
    <reaction evidence="9">
        <text>N-terminal S-1,2-diacyl-sn-glyceryl-L-cysteinyl-[lipoprotein] + a glycerophospholipid = N-acyl-S-1,2-diacyl-sn-glyceryl-L-cysteinyl-[lipoprotein] + a 2-acyl-sn-glycero-3-phospholipid + H(+)</text>
        <dbReference type="Rhea" id="RHEA:48228"/>
        <dbReference type="Rhea" id="RHEA-COMP:14681"/>
        <dbReference type="Rhea" id="RHEA-COMP:14684"/>
        <dbReference type="ChEBI" id="CHEBI:15378"/>
        <dbReference type="ChEBI" id="CHEBI:136912"/>
        <dbReference type="ChEBI" id="CHEBI:140656"/>
        <dbReference type="ChEBI" id="CHEBI:140657"/>
        <dbReference type="ChEBI" id="CHEBI:140660"/>
        <dbReference type="EC" id="2.3.1.269"/>
    </reaction>
</comment>
<dbReference type="InterPro" id="IPR003010">
    <property type="entry name" value="C-N_Hydrolase"/>
</dbReference>
<proteinExistence type="inferred from homology"/>
<feature type="transmembrane region" description="Helical" evidence="9">
    <location>
        <begin position="58"/>
        <end position="80"/>
    </location>
</feature>
<feature type="domain" description="CN hydrolase" evidence="10">
    <location>
        <begin position="227"/>
        <end position="472"/>
    </location>
</feature>
<dbReference type="GO" id="GO:0042158">
    <property type="term" value="P:lipoprotein biosynthetic process"/>
    <property type="evidence" value="ECO:0007669"/>
    <property type="project" value="UniProtKB-UniRule"/>
</dbReference>
<evidence type="ECO:0000256" key="5">
    <source>
        <dbReference type="ARBA" id="ARBA00022692"/>
    </source>
</evidence>
<evidence type="ECO:0000256" key="6">
    <source>
        <dbReference type="ARBA" id="ARBA00022989"/>
    </source>
</evidence>
<keyword evidence="6 9" id="KW-1133">Transmembrane helix</keyword>
<feature type="transmembrane region" description="Helical" evidence="9">
    <location>
        <begin position="162"/>
        <end position="185"/>
    </location>
</feature>
<keyword evidence="11" id="KW-0449">Lipoprotein</keyword>
<dbReference type="UniPathway" id="UPA00666"/>
<dbReference type="PANTHER" id="PTHR38686">
    <property type="entry name" value="APOLIPOPROTEIN N-ACYLTRANSFERASE"/>
    <property type="match status" value="1"/>
</dbReference>
<keyword evidence="3 9" id="KW-1003">Cell membrane</keyword>
<dbReference type="Proteomes" id="UP000249185">
    <property type="component" value="Unassembled WGS sequence"/>
</dbReference>
<evidence type="ECO:0000313" key="12">
    <source>
        <dbReference type="Proteomes" id="UP000249185"/>
    </source>
</evidence>
<dbReference type="InterPro" id="IPR045378">
    <property type="entry name" value="LNT_N"/>
</dbReference>
<dbReference type="PANTHER" id="PTHR38686:SF1">
    <property type="entry name" value="APOLIPOPROTEIN N-ACYLTRANSFERASE"/>
    <property type="match status" value="1"/>
</dbReference>
<dbReference type="GO" id="GO:0005886">
    <property type="term" value="C:plasma membrane"/>
    <property type="evidence" value="ECO:0007669"/>
    <property type="project" value="UniProtKB-SubCell"/>
</dbReference>
<evidence type="ECO:0000313" key="11">
    <source>
        <dbReference type="EMBL" id="PZQ51570.1"/>
    </source>
</evidence>
<comment type="caution">
    <text evidence="11">The sequence shown here is derived from an EMBL/GenBank/DDBJ whole genome shotgun (WGS) entry which is preliminary data.</text>
</comment>
<evidence type="ECO:0000259" key="10">
    <source>
        <dbReference type="PROSITE" id="PS50263"/>
    </source>
</evidence>
<keyword evidence="7 9" id="KW-0472">Membrane</keyword>
<dbReference type="CDD" id="cd07571">
    <property type="entry name" value="ALP_N-acyl_transferase"/>
    <property type="match status" value="1"/>
</dbReference>
<dbReference type="InterPro" id="IPR036526">
    <property type="entry name" value="C-N_Hydrolase_sf"/>
</dbReference>
<dbReference type="NCBIfam" id="TIGR00546">
    <property type="entry name" value="lnt"/>
    <property type="match status" value="1"/>
</dbReference>
<feature type="transmembrane region" description="Helical" evidence="9">
    <location>
        <begin position="192"/>
        <end position="212"/>
    </location>
</feature>
<feature type="transmembrane region" description="Helical" evidence="9">
    <location>
        <begin position="34"/>
        <end position="51"/>
    </location>
</feature>
<evidence type="ECO:0000256" key="1">
    <source>
        <dbReference type="ARBA" id="ARBA00004651"/>
    </source>
</evidence>
<organism evidence="11 12">
    <name type="scientific">Rhodovulum sulfidophilum</name>
    <name type="common">Rhodobacter sulfidophilus</name>
    <dbReference type="NCBI Taxonomy" id="35806"/>
    <lineage>
        <taxon>Bacteria</taxon>
        <taxon>Pseudomonadati</taxon>
        <taxon>Pseudomonadota</taxon>
        <taxon>Alphaproteobacteria</taxon>
        <taxon>Rhodobacterales</taxon>
        <taxon>Paracoccaceae</taxon>
        <taxon>Rhodovulum</taxon>
    </lineage>
</organism>
<evidence type="ECO:0000256" key="2">
    <source>
        <dbReference type="ARBA" id="ARBA00010065"/>
    </source>
</evidence>
<comment type="pathway">
    <text evidence="9">Protein modification; lipoprotein biosynthesis (N-acyl transfer).</text>
</comment>
<sequence length="512" mass="54269">MQALARRARELGGWRARVLGLAAGIALAAGQPPVSWPIVLFLALPALLWLMDGTRSAAAAFGLGWSAGVGFFGAGLFWIVDPFLVEPEVFGWLAPIALLGMAAGLALFWGAAFAIARRFWRPGWTRAVLLAAVWTLAEVARGHVLTGFPWALPAYAWIETPVAQTLALVGPYGLSFLTLLAGLLLGTLGLPGVGVAVALVTLGWGFGAWRLAEPLPARPEPVQVRLVQPNMPQDQKWLPGKEEEFFRRHLALSAAPADVMPDVTIWSETAVAFILDQDPMAQAVAAGSVGPDGHLLLGIRRFEDGPEGRRWYNSLAALAPDGATEAVYDKARLVPFGEYIPLKDLAARLGIPALTTLTRGGFSAGPGPRVVTAAGVPPFLPLICYEAIFPGAARVPGDRPEWLVQVTNDAWFGEASGPYQHFAQARARAIEQGLPLARAANTGISAMVDPRGQIVAMLGLGQTGYVDAALPSGLPPTAYSRIGDVPTILVVIAILLLTVTVFSGGVERPRPR</sequence>
<dbReference type="InterPro" id="IPR004563">
    <property type="entry name" value="Apolipo_AcylTrfase"/>
</dbReference>
<comment type="subcellular location">
    <subcellularLocation>
        <location evidence="1 9">Cell membrane</location>
        <topology evidence="1 9">Multi-pass membrane protein</topology>
    </subcellularLocation>
</comment>
<dbReference type="Gene3D" id="3.60.110.10">
    <property type="entry name" value="Carbon-nitrogen hydrolase"/>
    <property type="match status" value="1"/>
</dbReference>
<accession>A0A2W5QJB6</accession>
<dbReference type="EMBL" id="QFPW01000002">
    <property type="protein sequence ID" value="PZQ51570.1"/>
    <property type="molecule type" value="Genomic_DNA"/>
</dbReference>
<dbReference type="HAMAP" id="MF_01148">
    <property type="entry name" value="Lnt"/>
    <property type="match status" value="1"/>
</dbReference>
<dbReference type="Pfam" id="PF00795">
    <property type="entry name" value="CN_hydrolase"/>
    <property type="match status" value="1"/>
</dbReference>
<protein>
    <recommendedName>
        <fullName evidence="9">Apolipoprotein N-acyltransferase</fullName>
        <shortName evidence="9">ALP N-acyltransferase</shortName>
        <ecNumber evidence="9">2.3.1.269</ecNumber>
    </recommendedName>
</protein>
<reference evidence="11 12" key="1">
    <citation type="submission" date="2017-08" db="EMBL/GenBank/DDBJ databases">
        <title>Infants hospitalized years apart are colonized by the same room-sourced microbial strains.</title>
        <authorList>
            <person name="Brooks B."/>
            <person name="Olm M.R."/>
            <person name="Firek B.A."/>
            <person name="Baker R."/>
            <person name="Thomas B.C."/>
            <person name="Morowitz M.J."/>
            <person name="Banfield J.F."/>
        </authorList>
    </citation>
    <scope>NUCLEOTIDE SEQUENCE [LARGE SCALE GENOMIC DNA]</scope>
    <source>
        <strain evidence="11">S2_005_002_R2_34</strain>
    </source>
</reference>
<keyword evidence="8 9" id="KW-0012">Acyltransferase</keyword>
<gene>
    <name evidence="9 11" type="primary">lnt</name>
    <name evidence="11" type="ORF">DI556_05285</name>
</gene>
<keyword evidence="5 9" id="KW-0812">Transmembrane</keyword>
<feature type="transmembrane region" description="Helical" evidence="9">
    <location>
        <begin position="92"/>
        <end position="115"/>
    </location>
</feature>
<evidence type="ECO:0000256" key="3">
    <source>
        <dbReference type="ARBA" id="ARBA00022475"/>
    </source>
</evidence>
<dbReference type="Pfam" id="PF20154">
    <property type="entry name" value="LNT_N"/>
    <property type="match status" value="1"/>
</dbReference>
<name>A0A2W5QJB6_RHOSU</name>
<keyword evidence="4 9" id="KW-0808">Transferase</keyword>
<comment type="similarity">
    <text evidence="2 9">Belongs to the CN hydrolase family. Apolipoprotein N-acyltransferase subfamily.</text>
</comment>
<evidence type="ECO:0000256" key="9">
    <source>
        <dbReference type="HAMAP-Rule" id="MF_01148"/>
    </source>
</evidence>
<evidence type="ECO:0000256" key="8">
    <source>
        <dbReference type="ARBA" id="ARBA00023315"/>
    </source>
</evidence>
<dbReference type="SUPFAM" id="SSF56317">
    <property type="entry name" value="Carbon-nitrogen hydrolase"/>
    <property type="match status" value="1"/>
</dbReference>
<comment type="function">
    <text evidence="9">Catalyzes the phospholipid dependent N-acylation of the N-terminal cysteine of apolipoprotein, the last step in lipoprotein maturation.</text>
</comment>
<evidence type="ECO:0000256" key="4">
    <source>
        <dbReference type="ARBA" id="ARBA00022679"/>
    </source>
</evidence>
<dbReference type="EC" id="2.3.1.269" evidence="9"/>
<dbReference type="AlphaFoldDB" id="A0A2W5QJB6"/>
<dbReference type="GO" id="GO:0016410">
    <property type="term" value="F:N-acyltransferase activity"/>
    <property type="evidence" value="ECO:0007669"/>
    <property type="project" value="UniProtKB-UniRule"/>
</dbReference>
<evidence type="ECO:0000256" key="7">
    <source>
        <dbReference type="ARBA" id="ARBA00023136"/>
    </source>
</evidence>
<feature type="transmembrane region" description="Helical" evidence="9">
    <location>
        <begin position="12"/>
        <end position="28"/>
    </location>
</feature>